<dbReference type="Proteomes" id="UP000324800">
    <property type="component" value="Unassembled WGS sequence"/>
</dbReference>
<accession>A0A5J4VL02</accession>
<evidence type="ECO:0000313" key="1">
    <source>
        <dbReference type="EMBL" id="KAA6383170.1"/>
    </source>
</evidence>
<organism evidence="1 2">
    <name type="scientific">Streblomastix strix</name>
    <dbReference type="NCBI Taxonomy" id="222440"/>
    <lineage>
        <taxon>Eukaryota</taxon>
        <taxon>Metamonada</taxon>
        <taxon>Preaxostyla</taxon>
        <taxon>Oxymonadida</taxon>
        <taxon>Streblomastigidae</taxon>
        <taxon>Streblomastix</taxon>
    </lineage>
</organism>
<dbReference type="AlphaFoldDB" id="A0A5J4VL02"/>
<protein>
    <submittedName>
        <fullName evidence="1">Uncharacterized protein</fullName>
    </submittedName>
</protein>
<comment type="caution">
    <text evidence="1">The sequence shown here is derived from an EMBL/GenBank/DDBJ whole genome shotgun (WGS) entry which is preliminary data.</text>
</comment>
<evidence type="ECO:0000313" key="2">
    <source>
        <dbReference type="Proteomes" id="UP000324800"/>
    </source>
</evidence>
<dbReference type="EMBL" id="SNRW01006392">
    <property type="protein sequence ID" value="KAA6383170.1"/>
    <property type="molecule type" value="Genomic_DNA"/>
</dbReference>
<name>A0A5J4VL02_9EUKA</name>
<proteinExistence type="predicted"/>
<feature type="non-terminal residue" evidence="1">
    <location>
        <position position="1"/>
    </location>
</feature>
<sequence>KNNLEKRKRPDQITSDVSIPKQLGFGSKIANKFRSDSNKMVQCKYCKDQPILLVNQLEQHNEEEHQNNSVEICYGCGKLYLKTEMPFHQQKHSIFL</sequence>
<reference evidence="1 2" key="1">
    <citation type="submission" date="2019-03" db="EMBL/GenBank/DDBJ databases">
        <title>Single cell metagenomics reveals metabolic interactions within the superorganism composed of flagellate Streblomastix strix and complex community of Bacteroidetes bacteria on its surface.</title>
        <authorList>
            <person name="Treitli S.C."/>
            <person name="Kolisko M."/>
            <person name="Husnik F."/>
            <person name="Keeling P."/>
            <person name="Hampl V."/>
        </authorList>
    </citation>
    <scope>NUCLEOTIDE SEQUENCE [LARGE SCALE GENOMIC DNA]</scope>
    <source>
        <strain evidence="1">ST1C</strain>
    </source>
</reference>
<gene>
    <name evidence="1" type="ORF">EZS28_021301</name>
</gene>